<keyword evidence="2 4" id="KW-0328">Glycosyltransferase</keyword>
<keyword evidence="3 4" id="KW-0808">Transferase</keyword>
<name>A0AA87ZP90_FICCA</name>
<accession>A0AA87ZP90</accession>
<organism evidence="5 6">
    <name type="scientific">Ficus carica</name>
    <name type="common">Common fig</name>
    <dbReference type="NCBI Taxonomy" id="3494"/>
    <lineage>
        <taxon>Eukaryota</taxon>
        <taxon>Viridiplantae</taxon>
        <taxon>Streptophyta</taxon>
        <taxon>Embryophyta</taxon>
        <taxon>Tracheophyta</taxon>
        <taxon>Spermatophyta</taxon>
        <taxon>Magnoliopsida</taxon>
        <taxon>eudicotyledons</taxon>
        <taxon>Gunneridae</taxon>
        <taxon>Pentapetalae</taxon>
        <taxon>rosids</taxon>
        <taxon>fabids</taxon>
        <taxon>Rosales</taxon>
        <taxon>Moraceae</taxon>
        <taxon>Ficeae</taxon>
        <taxon>Ficus</taxon>
    </lineage>
</organism>
<evidence type="ECO:0000313" key="5">
    <source>
        <dbReference type="EMBL" id="GMN39858.1"/>
    </source>
</evidence>
<evidence type="ECO:0000256" key="3">
    <source>
        <dbReference type="ARBA" id="ARBA00022679"/>
    </source>
</evidence>
<dbReference type="AlphaFoldDB" id="A0AA87ZP90"/>
<dbReference type="CDD" id="cd03784">
    <property type="entry name" value="GT1_Gtf-like"/>
    <property type="match status" value="1"/>
</dbReference>
<dbReference type="InterPro" id="IPR035595">
    <property type="entry name" value="UDP_glycos_trans_CS"/>
</dbReference>
<dbReference type="InterPro" id="IPR002213">
    <property type="entry name" value="UDP_glucos_trans"/>
</dbReference>
<dbReference type="Gene3D" id="3.40.50.2000">
    <property type="entry name" value="Glycogen Phosphorylase B"/>
    <property type="match status" value="2"/>
</dbReference>
<evidence type="ECO:0008006" key="7">
    <source>
        <dbReference type="Google" id="ProtNLM"/>
    </source>
</evidence>
<evidence type="ECO:0000256" key="2">
    <source>
        <dbReference type="ARBA" id="ARBA00022676"/>
    </source>
</evidence>
<evidence type="ECO:0000256" key="1">
    <source>
        <dbReference type="ARBA" id="ARBA00009995"/>
    </source>
</evidence>
<dbReference type="Pfam" id="PF00201">
    <property type="entry name" value="UDPGT"/>
    <property type="match status" value="1"/>
</dbReference>
<proteinExistence type="inferred from homology"/>
<gene>
    <name evidence="5" type="ORF">TIFTF001_009080</name>
</gene>
<comment type="similarity">
    <text evidence="1 4">Belongs to the UDP-glycosyltransferase family.</text>
</comment>
<reference evidence="5" key="1">
    <citation type="submission" date="2023-07" db="EMBL/GenBank/DDBJ databases">
        <title>draft genome sequence of fig (Ficus carica).</title>
        <authorList>
            <person name="Takahashi T."/>
            <person name="Nishimura K."/>
        </authorList>
    </citation>
    <scope>NUCLEOTIDE SEQUENCE</scope>
</reference>
<dbReference type="PANTHER" id="PTHR48047:SF218">
    <property type="entry name" value="GLYCOSYLTRANSFERASE"/>
    <property type="match status" value="1"/>
</dbReference>
<sequence>MATKHLQKPFEQLLQRLKESQNLPLCVISDFFLGFTLKVCEGFGIPRLVFHGMGAFPIAIIKAYMVHKPQLTANSFSDPVEVPGIKLPFVLTVSDLPDYGLNIYNSSDFVNDPISRFFEEINEADVNSWGVVVNTFVDLEMGHVSSLESFYREGARAWCVGPLNLYNDVNYVQNEPFDSVMKWLDDQAQSRFGSVIYVSFGTQADVSNAQLDEVAYGMEESGESFIWVVRSNTWTLPNDINERTNDKSLIVSSWVDQQRILSHSLVGGFLSHCGWNSILESISAGVPILAWPMIAEQMLNAEVVVEGLGAGIRIREASDMGSGNNVVSREEIF</sequence>
<keyword evidence="6" id="KW-1185">Reference proteome</keyword>
<dbReference type="EMBL" id="BTGU01000010">
    <property type="protein sequence ID" value="GMN39858.1"/>
    <property type="molecule type" value="Genomic_DNA"/>
</dbReference>
<dbReference type="Proteomes" id="UP001187192">
    <property type="component" value="Unassembled WGS sequence"/>
</dbReference>
<evidence type="ECO:0000313" key="6">
    <source>
        <dbReference type="Proteomes" id="UP001187192"/>
    </source>
</evidence>
<dbReference type="PANTHER" id="PTHR48047">
    <property type="entry name" value="GLYCOSYLTRANSFERASE"/>
    <property type="match status" value="1"/>
</dbReference>
<dbReference type="SUPFAM" id="SSF53756">
    <property type="entry name" value="UDP-Glycosyltransferase/glycogen phosphorylase"/>
    <property type="match status" value="1"/>
</dbReference>
<dbReference type="PROSITE" id="PS00375">
    <property type="entry name" value="UDPGT"/>
    <property type="match status" value="1"/>
</dbReference>
<dbReference type="FunFam" id="3.40.50.2000:FF:000056">
    <property type="entry name" value="Glycosyltransferase"/>
    <property type="match status" value="1"/>
</dbReference>
<protein>
    <recommendedName>
        <fullName evidence="7">UDP-glycosyltransferases domain-containing protein</fullName>
    </recommendedName>
</protein>
<evidence type="ECO:0000256" key="4">
    <source>
        <dbReference type="RuleBase" id="RU003718"/>
    </source>
</evidence>
<comment type="caution">
    <text evidence="5">The sequence shown here is derived from an EMBL/GenBank/DDBJ whole genome shotgun (WGS) entry which is preliminary data.</text>
</comment>
<dbReference type="GO" id="GO:0035251">
    <property type="term" value="F:UDP-glucosyltransferase activity"/>
    <property type="evidence" value="ECO:0007669"/>
    <property type="project" value="TreeGrafter"/>
</dbReference>